<proteinExistence type="predicted"/>
<dbReference type="Gene3D" id="3.50.30.50">
    <property type="entry name" value="Putative cyclase"/>
    <property type="match status" value="1"/>
</dbReference>
<dbReference type="PANTHER" id="PTHR31118">
    <property type="entry name" value="CYCLASE-LIKE PROTEIN 2"/>
    <property type="match status" value="1"/>
</dbReference>
<dbReference type="InterPro" id="IPR007325">
    <property type="entry name" value="KFase/CYL"/>
</dbReference>
<reference evidence="1" key="1">
    <citation type="submission" date="2018-05" db="EMBL/GenBank/DDBJ databases">
        <authorList>
            <person name="Lanie J.A."/>
            <person name="Ng W.-L."/>
            <person name="Kazmierczak K.M."/>
            <person name="Andrzejewski T.M."/>
            <person name="Davidsen T.M."/>
            <person name="Wayne K.J."/>
            <person name="Tettelin H."/>
            <person name="Glass J.I."/>
            <person name="Rusch D."/>
            <person name="Podicherti R."/>
            <person name="Tsui H.-C.T."/>
            <person name="Winkler M.E."/>
        </authorList>
    </citation>
    <scope>NUCLEOTIDE SEQUENCE</scope>
</reference>
<dbReference type="SUPFAM" id="SSF102198">
    <property type="entry name" value="Putative cyclase"/>
    <property type="match status" value="1"/>
</dbReference>
<evidence type="ECO:0000313" key="1">
    <source>
        <dbReference type="EMBL" id="SVD07013.1"/>
    </source>
</evidence>
<dbReference type="GO" id="GO:0004061">
    <property type="term" value="F:arylformamidase activity"/>
    <property type="evidence" value="ECO:0007669"/>
    <property type="project" value="InterPro"/>
</dbReference>
<organism evidence="1">
    <name type="scientific">marine metagenome</name>
    <dbReference type="NCBI Taxonomy" id="408172"/>
    <lineage>
        <taxon>unclassified sequences</taxon>
        <taxon>metagenomes</taxon>
        <taxon>ecological metagenomes</taxon>
    </lineage>
</organism>
<name>A0A382SAX3_9ZZZZ</name>
<dbReference type="EMBL" id="UINC01127713">
    <property type="protein sequence ID" value="SVD07013.1"/>
    <property type="molecule type" value="Genomic_DNA"/>
</dbReference>
<dbReference type="InterPro" id="IPR037175">
    <property type="entry name" value="KFase_sf"/>
</dbReference>
<feature type="non-terminal residue" evidence="1">
    <location>
        <position position="1"/>
    </location>
</feature>
<dbReference type="PANTHER" id="PTHR31118:SF12">
    <property type="entry name" value="CYCLASE-LIKE PROTEIN 2"/>
    <property type="match status" value="1"/>
</dbReference>
<gene>
    <name evidence="1" type="ORF">METZ01_LOCUS359867</name>
</gene>
<dbReference type="Pfam" id="PF04199">
    <property type="entry name" value="Cyclase"/>
    <property type="match status" value="1"/>
</dbReference>
<dbReference type="AlphaFoldDB" id="A0A382SAX3"/>
<protein>
    <recommendedName>
        <fullName evidence="2">Cyclase</fullName>
    </recommendedName>
</protein>
<accession>A0A382SAX3</accession>
<evidence type="ECO:0008006" key="2">
    <source>
        <dbReference type="Google" id="ProtNLM"/>
    </source>
</evidence>
<dbReference type="GO" id="GO:0019441">
    <property type="term" value="P:L-tryptophan catabolic process to kynurenine"/>
    <property type="evidence" value="ECO:0007669"/>
    <property type="project" value="InterPro"/>
</dbReference>
<sequence>FNQIPTQFHIKLKINTIMCSPNVIENVRKRISRRNLLKSFGAAGVLASMGQVTAAKPKSKNKTHKPVTFSRVVDLSHTLHPDFPAWFIPGVEKTFGTKTFSPPAIVEVERIMKYEEVKINLNKVSYWEHVGTHMDAPRHFSEGSTVDQIPAADLVLPLAVIDIKAKSTADPLALLTLEDINAWESKHGPIPKRACLAMNSGWAKHVNTPKFKSLNDKGEHRQPAFHIDAIEFIKKERDVVSIAVDTFSFDNLHSPESDVHYAWLGDERWGIENVNNLDDVPAVGATVVVGQPKIKDGSGGPNRVMALV</sequence>